<dbReference type="AlphaFoldDB" id="A0A8E0WS47"/>
<reference evidence="1 2" key="1">
    <citation type="submission" date="2014-05" db="EMBL/GenBank/DDBJ databases">
        <title>Genome Announcement of Sphingobium lucknowense F2.</title>
        <authorList>
            <person name="Lal R."/>
            <person name="Negi V."/>
            <person name="Lata P."/>
            <person name="Sangwan N."/>
            <person name="Gupta S.K."/>
            <person name="Rao D.L.N."/>
            <person name="Das S."/>
        </authorList>
    </citation>
    <scope>NUCLEOTIDE SEQUENCE [LARGE SCALE GENOMIC DNA]</scope>
    <source>
        <strain evidence="1 2">F2</strain>
    </source>
</reference>
<proteinExistence type="predicted"/>
<evidence type="ECO:0000313" key="2">
    <source>
        <dbReference type="Proteomes" id="UP000028135"/>
    </source>
</evidence>
<sequence>MHQSWEENWRHSRLLDEPLIPNHIIMAGRSRASADHREHVVPLALIRNQCEKMFSSGADASAVAKLLERHLKIVMISKAERQRLDFKLGLKVRMPEGWSFDDENADPFARLKAAGIEWDQLELNV</sequence>
<gene>
    <name evidence="1" type="ORF">AL00_11190</name>
</gene>
<organism evidence="1 2">
    <name type="scientific">Sphingobium indicum F2</name>
    <dbReference type="NCBI Taxonomy" id="1450518"/>
    <lineage>
        <taxon>Bacteria</taxon>
        <taxon>Pseudomonadati</taxon>
        <taxon>Pseudomonadota</taxon>
        <taxon>Alphaproteobacteria</taxon>
        <taxon>Sphingomonadales</taxon>
        <taxon>Sphingomonadaceae</taxon>
        <taxon>Sphingobium</taxon>
    </lineage>
</organism>
<name>A0A8E0WS47_9SPHN</name>
<protein>
    <submittedName>
        <fullName evidence="1">Uncharacterized protein</fullName>
    </submittedName>
</protein>
<evidence type="ECO:0000313" key="1">
    <source>
        <dbReference type="EMBL" id="KER36347.1"/>
    </source>
</evidence>
<dbReference type="EMBL" id="JANF02000055">
    <property type="protein sequence ID" value="KER36347.1"/>
    <property type="molecule type" value="Genomic_DNA"/>
</dbReference>
<dbReference type="Proteomes" id="UP000028135">
    <property type="component" value="Unassembled WGS sequence"/>
</dbReference>
<accession>A0A8E0WS47</accession>
<comment type="caution">
    <text evidence="1">The sequence shown here is derived from an EMBL/GenBank/DDBJ whole genome shotgun (WGS) entry which is preliminary data.</text>
</comment>